<protein>
    <recommendedName>
        <fullName evidence="3">CCHC-type domain-containing protein</fullName>
    </recommendedName>
</protein>
<evidence type="ECO:0000313" key="5">
    <source>
        <dbReference type="Proteomes" id="UP000828390"/>
    </source>
</evidence>
<dbReference type="EMBL" id="JAIWYP010000002">
    <property type="protein sequence ID" value="KAH3870880.1"/>
    <property type="molecule type" value="Genomic_DNA"/>
</dbReference>
<evidence type="ECO:0000256" key="2">
    <source>
        <dbReference type="SAM" id="MobiDB-lite"/>
    </source>
</evidence>
<feature type="compositionally biased region" description="Basic and acidic residues" evidence="2">
    <location>
        <begin position="1"/>
        <end position="11"/>
    </location>
</feature>
<dbReference type="Proteomes" id="UP000828390">
    <property type="component" value="Unassembled WGS sequence"/>
</dbReference>
<dbReference type="Pfam" id="PF14893">
    <property type="entry name" value="PNMA"/>
    <property type="match status" value="1"/>
</dbReference>
<reference evidence="4" key="1">
    <citation type="journal article" date="2019" name="bioRxiv">
        <title>The Genome of the Zebra Mussel, Dreissena polymorpha: A Resource for Invasive Species Research.</title>
        <authorList>
            <person name="McCartney M.A."/>
            <person name="Auch B."/>
            <person name="Kono T."/>
            <person name="Mallez S."/>
            <person name="Zhang Y."/>
            <person name="Obille A."/>
            <person name="Becker A."/>
            <person name="Abrahante J.E."/>
            <person name="Garbe J."/>
            <person name="Badalamenti J.P."/>
            <person name="Herman A."/>
            <person name="Mangelson H."/>
            <person name="Liachko I."/>
            <person name="Sullivan S."/>
            <person name="Sone E.D."/>
            <person name="Koren S."/>
            <person name="Silverstein K.A.T."/>
            <person name="Beckman K.B."/>
            <person name="Gohl D.M."/>
        </authorList>
    </citation>
    <scope>NUCLEOTIDE SEQUENCE</scope>
    <source>
        <strain evidence="4">Duluth1</strain>
        <tissue evidence="4">Whole animal</tissue>
    </source>
</reference>
<keyword evidence="1" id="KW-0479">Metal-binding</keyword>
<evidence type="ECO:0000259" key="3">
    <source>
        <dbReference type="PROSITE" id="PS50158"/>
    </source>
</evidence>
<dbReference type="GO" id="GO:0008270">
    <property type="term" value="F:zinc ion binding"/>
    <property type="evidence" value="ECO:0007669"/>
    <property type="project" value="UniProtKB-KW"/>
</dbReference>
<keyword evidence="1" id="KW-0862">Zinc</keyword>
<keyword evidence="5" id="KW-1185">Reference proteome</keyword>
<feature type="compositionally biased region" description="Polar residues" evidence="2">
    <location>
        <begin position="554"/>
        <end position="588"/>
    </location>
</feature>
<proteinExistence type="predicted"/>
<sequence>MAHLDPTDSRKRASSTASQRTMRSPTGAELSAWMRQLDRQQAELYARTTMRSPTDADLSAWRTQLDRQQEELDLEISRLTDVISSGLRRPALTPSIKRGRPDVDGSKSAISVSNPAVRLQFEGPTRFRTSSPKSEEVTPGAYRPKPEFYTGAYSSKTEFNTGAYRPKPEFYTGAYSSKTEFNTGAYCPKQQVYTGAYCPKPEVYAEANHHRAVYPGAYCPKQEVVDAGVYHSKEDVDARAYRPKQEFNTGAYCPKQEFYTGVYGPKQEVVDAGHRRKDRSPSNERSPVRRGNPKDLPKNLKYDGSTRWLSFRQKFESYRTVNKWSASESLDYLNWCLEGKALDFFSIHRQQGPNITFIDMMAKLECRFGAKELPETSKAKFQQATQNQNESLEDWADRVLSLAMPAFRDLPEQYCTEEVISRFCQGCLDKEAGKHACLNRPKSMQGAIDLVRHHQYISTAVDGKVSRQKNNSVNAVSSSEDKISRLEKKLDLLMEKLVKAEPSNSSKPKEAFRGFCYFCNKRGHMQRECIHFKEEQARVGKEGKLNVPKERGPQNFNWKRQEASNQPTRQQTLNLKGQEVSSQPPCQK</sequence>
<feature type="compositionally biased region" description="Polar residues" evidence="2">
    <location>
        <begin position="14"/>
        <end position="24"/>
    </location>
</feature>
<dbReference type="AlphaFoldDB" id="A0A9D4M6X7"/>
<feature type="compositionally biased region" description="Basic and acidic residues" evidence="2">
    <location>
        <begin position="541"/>
        <end position="552"/>
    </location>
</feature>
<dbReference type="InterPro" id="IPR001878">
    <property type="entry name" value="Znf_CCHC"/>
</dbReference>
<evidence type="ECO:0000256" key="1">
    <source>
        <dbReference type="PROSITE-ProRule" id="PRU00047"/>
    </source>
</evidence>
<organism evidence="4 5">
    <name type="scientific">Dreissena polymorpha</name>
    <name type="common">Zebra mussel</name>
    <name type="synonym">Mytilus polymorpha</name>
    <dbReference type="NCBI Taxonomy" id="45954"/>
    <lineage>
        <taxon>Eukaryota</taxon>
        <taxon>Metazoa</taxon>
        <taxon>Spiralia</taxon>
        <taxon>Lophotrochozoa</taxon>
        <taxon>Mollusca</taxon>
        <taxon>Bivalvia</taxon>
        <taxon>Autobranchia</taxon>
        <taxon>Heteroconchia</taxon>
        <taxon>Euheterodonta</taxon>
        <taxon>Imparidentia</taxon>
        <taxon>Neoheterodontei</taxon>
        <taxon>Myida</taxon>
        <taxon>Dreissenoidea</taxon>
        <taxon>Dreissenidae</taxon>
        <taxon>Dreissena</taxon>
    </lineage>
</organism>
<dbReference type="GO" id="GO:0003676">
    <property type="term" value="F:nucleic acid binding"/>
    <property type="evidence" value="ECO:0007669"/>
    <property type="project" value="InterPro"/>
</dbReference>
<keyword evidence="1" id="KW-0863">Zinc-finger</keyword>
<dbReference type="PANTHER" id="PTHR19963">
    <property type="entry name" value="CCHC-TYPE DOMAIN-CONTAINING PROTEIN"/>
    <property type="match status" value="1"/>
</dbReference>
<gene>
    <name evidence="4" type="ORF">DPMN_034071</name>
</gene>
<reference evidence="4" key="2">
    <citation type="submission" date="2020-11" db="EMBL/GenBank/DDBJ databases">
        <authorList>
            <person name="McCartney M.A."/>
            <person name="Auch B."/>
            <person name="Kono T."/>
            <person name="Mallez S."/>
            <person name="Becker A."/>
            <person name="Gohl D.M."/>
            <person name="Silverstein K.A.T."/>
            <person name="Koren S."/>
            <person name="Bechman K.B."/>
            <person name="Herman A."/>
            <person name="Abrahante J.E."/>
            <person name="Garbe J."/>
        </authorList>
    </citation>
    <scope>NUCLEOTIDE SEQUENCE</scope>
    <source>
        <strain evidence="4">Duluth1</strain>
        <tissue evidence="4">Whole animal</tissue>
    </source>
</reference>
<name>A0A9D4M6X7_DREPO</name>
<dbReference type="PROSITE" id="PS50158">
    <property type="entry name" value="ZF_CCHC"/>
    <property type="match status" value="1"/>
</dbReference>
<feature type="region of interest" description="Disordered" evidence="2">
    <location>
        <begin position="1"/>
        <end position="30"/>
    </location>
</feature>
<comment type="caution">
    <text evidence="4">The sequence shown here is derived from an EMBL/GenBank/DDBJ whole genome shotgun (WGS) entry which is preliminary data.</text>
</comment>
<dbReference type="InterPro" id="IPR048270">
    <property type="entry name" value="PNMA_C"/>
</dbReference>
<accession>A0A9D4M6X7</accession>
<feature type="region of interest" description="Disordered" evidence="2">
    <location>
        <begin position="269"/>
        <end position="300"/>
    </location>
</feature>
<feature type="domain" description="CCHC-type" evidence="3">
    <location>
        <begin position="516"/>
        <end position="529"/>
    </location>
</feature>
<dbReference type="SUPFAM" id="SSF57756">
    <property type="entry name" value="Retrovirus zinc finger-like domains"/>
    <property type="match status" value="1"/>
</dbReference>
<dbReference type="PANTHER" id="PTHR19963:SF30">
    <property type="entry name" value="ENDONUCLEASE_EXONUCLEASE_PHOSPHATASE DOMAIN-CONTAINING PROTEIN"/>
    <property type="match status" value="1"/>
</dbReference>
<evidence type="ECO:0000313" key="4">
    <source>
        <dbReference type="EMBL" id="KAH3870880.1"/>
    </source>
</evidence>
<dbReference type="InterPro" id="IPR036875">
    <property type="entry name" value="Znf_CCHC_sf"/>
</dbReference>
<feature type="region of interest" description="Disordered" evidence="2">
    <location>
        <begin position="541"/>
        <end position="588"/>
    </location>
</feature>